<dbReference type="EMBL" id="JBHSPW010000002">
    <property type="protein sequence ID" value="MFC5892086.1"/>
    <property type="molecule type" value="Genomic_DNA"/>
</dbReference>
<organism evidence="1 2">
    <name type="scientific">Streptomyces ramulosus</name>
    <dbReference type="NCBI Taxonomy" id="47762"/>
    <lineage>
        <taxon>Bacteria</taxon>
        <taxon>Bacillati</taxon>
        <taxon>Actinomycetota</taxon>
        <taxon>Actinomycetes</taxon>
        <taxon>Kitasatosporales</taxon>
        <taxon>Streptomycetaceae</taxon>
        <taxon>Streptomyces</taxon>
    </lineage>
</organism>
<gene>
    <name evidence="1" type="ORF">ACFP3M_04545</name>
</gene>
<accession>A0ABW1FF91</accession>
<protein>
    <submittedName>
        <fullName evidence="1">Uncharacterized protein</fullName>
    </submittedName>
</protein>
<keyword evidence="2" id="KW-1185">Reference proteome</keyword>
<proteinExistence type="predicted"/>
<name>A0ABW1FF91_9ACTN</name>
<dbReference type="RefSeq" id="WP_345087093.1">
    <property type="nucleotide sequence ID" value="NZ_BAAAWG010000013.1"/>
</dbReference>
<dbReference type="Proteomes" id="UP001596241">
    <property type="component" value="Unassembled WGS sequence"/>
</dbReference>
<sequence length="66" mass="7225">MAIRHDLDDAGRKQSGGLVFNETGVRPCALFEEKALGVQPVQNLPTEDPLLVRLRGVPERDSQRGA</sequence>
<reference evidence="2" key="1">
    <citation type="journal article" date="2019" name="Int. J. Syst. Evol. Microbiol.">
        <title>The Global Catalogue of Microorganisms (GCM) 10K type strain sequencing project: providing services to taxonomists for standard genome sequencing and annotation.</title>
        <authorList>
            <consortium name="The Broad Institute Genomics Platform"/>
            <consortium name="The Broad Institute Genome Sequencing Center for Infectious Disease"/>
            <person name="Wu L."/>
            <person name="Ma J."/>
        </authorList>
    </citation>
    <scope>NUCLEOTIDE SEQUENCE [LARGE SCALE GENOMIC DNA]</scope>
    <source>
        <strain evidence="2">CGMCC 1.15809</strain>
    </source>
</reference>
<evidence type="ECO:0000313" key="1">
    <source>
        <dbReference type="EMBL" id="MFC5892086.1"/>
    </source>
</evidence>
<evidence type="ECO:0000313" key="2">
    <source>
        <dbReference type="Proteomes" id="UP001596241"/>
    </source>
</evidence>
<comment type="caution">
    <text evidence="1">The sequence shown here is derived from an EMBL/GenBank/DDBJ whole genome shotgun (WGS) entry which is preliminary data.</text>
</comment>